<name>A0A8H5NM01_9HYPO</name>
<comment type="caution">
    <text evidence="1">The sequence shown here is derived from an EMBL/GenBank/DDBJ whole genome shotgun (WGS) entry which is preliminary data.</text>
</comment>
<dbReference type="EMBL" id="JAAOAR010001218">
    <property type="protein sequence ID" value="KAF5569603.1"/>
    <property type="molecule type" value="Genomic_DNA"/>
</dbReference>
<gene>
    <name evidence="1" type="ORF">FPANT_13893</name>
</gene>
<sequence length="160" mass="18002">MMLVLTVDSSFWQLEARLTTVLNLLDKACHFHSGSGEVYAPRHEARSVLDKIPEVKALDVTTKDAPFNYAYRLKTCFGQGKCQLADQETTILKGTFSYASLNVQTRGDDELPLPLPRRYSLNREKVGAPQSWRAVRVLRPGNKVDDQNIAFVSLQDKCSL</sequence>
<evidence type="ECO:0000313" key="1">
    <source>
        <dbReference type="EMBL" id="KAF5569603.1"/>
    </source>
</evidence>
<organism evidence="1 2">
    <name type="scientific">Fusarium pseudoanthophilum</name>
    <dbReference type="NCBI Taxonomy" id="48495"/>
    <lineage>
        <taxon>Eukaryota</taxon>
        <taxon>Fungi</taxon>
        <taxon>Dikarya</taxon>
        <taxon>Ascomycota</taxon>
        <taxon>Pezizomycotina</taxon>
        <taxon>Sordariomycetes</taxon>
        <taxon>Hypocreomycetidae</taxon>
        <taxon>Hypocreales</taxon>
        <taxon>Nectriaceae</taxon>
        <taxon>Fusarium</taxon>
        <taxon>Fusarium fujikuroi species complex</taxon>
    </lineage>
</organism>
<dbReference type="AlphaFoldDB" id="A0A8H5NM01"/>
<proteinExistence type="predicted"/>
<dbReference type="Proteomes" id="UP000544095">
    <property type="component" value="Unassembled WGS sequence"/>
</dbReference>
<accession>A0A8H5NM01</accession>
<protein>
    <submittedName>
        <fullName evidence="1">Uncharacterized protein</fullName>
    </submittedName>
</protein>
<reference evidence="1 2" key="1">
    <citation type="submission" date="2020-05" db="EMBL/GenBank/DDBJ databases">
        <title>Identification and distribution of gene clusters putatively required for synthesis of sphingolipid metabolism inhibitors in phylogenetically diverse species of the filamentous fungus Fusarium.</title>
        <authorList>
            <person name="Kim H.-S."/>
            <person name="Busman M."/>
            <person name="Brown D.W."/>
            <person name="Divon H."/>
            <person name="Uhlig S."/>
            <person name="Proctor R.H."/>
        </authorList>
    </citation>
    <scope>NUCLEOTIDE SEQUENCE [LARGE SCALE GENOMIC DNA]</scope>
    <source>
        <strain evidence="1 2">NRRL 25211</strain>
    </source>
</reference>
<evidence type="ECO:0000313" key="2">
    <source>
        <dbReference type="Proteomes" id="UP000544095"/>
    </source>
</evidence>
<keyword evidence="2" id="KW-1185">Reference proteome</keyword>